<evidence type="ECO:0000313" key="2">
    <source>
        <dbReference type="Proteomes" id="UP000594024"/>
    </source>
</evidence>
<organism evidence="1 2">
    <name type="scientific">Erwinia phage pEa_SNUABM_47</name>
    <dbReference type="NCBI Taxonomy" id="2768774"/>
    <lineage>
        <taxon>Viruses</taxon>
        <taxon>Duplodnaviria</taxon>
        <taxon>Heunggongvirae</taxon>
        <taxon>Uroviricota</taxon>
        <taxon>Caudoviricetes</taxon>
        <taxon>Eneladusvirus</taxon>
        <taxon>Eneladusvirus BF</taxon>
    </lineage>
</organism>
<evidence type="ECO:0000313" key="1">
    <source>
        <dbReference type="EMBL" id="QOI71983.1"/>
    </source>
</evidence>
<protein>
    <submittedName>
        <fullName evidence="1">Uncharacterized protein</fullName>
    </submittedName>
</protein>
<accession>A0A7L8ZNE5</accession>
<dbReference type="EMBL" id="MT939487">
    <property type="protein sequence ID" value="QOI71983.1"/>
    <property type="molecule type" value="Genomic_DNA"/>
</dbReference>
<dbReference type="Proteomes" id="UP000594024">
    <property type="component" value="Segment"/>
</dbReference>
<proteinExistence type="predicted"/>
<sequence length="241" mass="26909">MSHKDKRSVSTDALDTLGTIHTRDEHRDAIHLGVEPVIAGEDIAVGANIGIGTDGKAYATDFRSDIKAVGISDPFLRNRINEGESFWLVVYPRKITSLRHVWSHPDFDSDEPVLDISSLSSEEIMAEVQKRLVQSSAAPVQESNPVQSSAAPELDESLRIAEAFTWIDNYADNLGLNVEELIDYADSWVNSQKRGSFGEYLCKGGLLEGEWVSDEFWDNYDVYRSTKTLDEHRGSFFTCSC</sequence>
<gene>
    <name evidence="1" type="ORF">pEaSNUABM47_00534</name>
</gene>
<name>A0A7L8ZNE5_9CAUD</name>
<reference evidence="1 2" key="1">
    <citation type="submission" date="2020-08" db="EMBL/GenBank/DDBJ databases">
        <title>Complete genome sequence of Erwinia phage pEa_SNUABM_47.</title>
        <authorList>
            <person name="Kim S.G."/>
            <person name="Lee S.B."/>
            <person name="Park S.C."/>
        </authorList>
    </citation>
    <scope>NUCLEOTIDE SEQUENCE [LARGE SCALE GENOMIC DNA]</scope>
</reference>